<evidence type="ECO:0000256" key="3">
    <source>
        <dbReference type="ARBA" id="ARBA00022614"/>
    </source>
</evidence>
<gene>
    <name evidence="10" type="ORF">HPP92_024054</name>
    <name evidence="9" type="ORF">HPP92_024445</name>
</gene>
<dbReference type="AlphaFoldDB" id="A0A835UEB9"/>
<dbReference type="Pfam" id="PF13855">
    <property type="entry name" value="LRR_8"/>
    <property type="match status" value="2"/>
</dbReference>
<evidence type="ECO:0000256" key="2">
    <source>
        <dbReference type="ARBA" id="ARBA00022475"/>
    </source>
</evidence>
<dbReference type="PANTHER" id="PTHR48010:SF5">
    <property type="entry name" value="PROTEIN TOO MANY MOUTHS"/>
    <property type="match status" value="1"/>
</dbReference>
<evidence type="ECO:0000313" key="12">
    <source>
        <dbReference type="Proteomes" id="UP000639772"/>
    </source>
</evidence>
<name>A0A835UEB9_VANPL</name>
<reference evidence="11 12" key="1">
    <citation type="journal article" date="2020" name="Nat. Food">
        <title>A phased Vanilla planifolia genome enables genetic improvement of flavour and production.</title>
        <authorList>
            <person name="Hasing T."/>
            <person name="Tang H."/>
            <person name="Brym M."/>
            <person name="Khazi F."/>
            <person name="Huang T."/>
            <person name="Chambers A.H."/>
        </authorList>
    </citation>
    <scope>NUCLEOTIDE SEQUENCE [LARGE SCALE GENOMIC DNA]</scope>
    <source>
        <tissue evidence="10">Leaf</tissue>
    </source>
</reference>
<dbReference type="PRINTS" id="PR00019">
    <property type="entry name" value="LEURICHRPT"/>
</dbReference>
<keyword evidence="5" id="KW-0677">Repeat</keyword>
<protein>
    <submittedName>
        <fullName evidence="10">Uncharacterized protein</fullName>
    </submittedName>
</protein>
<dbReference type="InterPro" id="IPR001611">
    <property type="entry name" value="Leu-rich_rpt"/>
</dbReference>
<keyword evidence="6" id="KW-0472">Membrane</keyword>
<dbReference type="EMBL" id="JADCNM010000013">
    <property type="protein sequence ID" value="KAG0456266.1"/>
    <property type="molecule type" value="Genomic_DNA"/>
</dbReference>
<evidence type="ECO:0000256" key="6">
    <source>
        <dbReference type="ARBA" id="ARBA00023136"/>
    </source>
</evidence>
<keyword evidence="3" id="KW-0433">Leucine-rich repeat</keyword>
<dbReference type="PANTHER" id="PTHR48010">
    <property type="entry name" value="OS05G0588300 PROTEIN"/>
    <property type="match status" value="1"/>
</dbReference>
<dbReference type="GO" id="GO:0005886">
    <property type="term" value="C:plasma membrane"/>
    <property type="evidence" value="ECO:0007669"/>
    <property type="project" value="UniProtKB-SubCell"/>
</dbReference>
<dbReference type="Proteomes" id="UP000639772">
    <property type="component" value="Chromosome 13"/>
</dbReference>
<evidence type="ECO:0000313" key="10">
    <source>
        <dbReference type="EMBL" id="KAG0456266.1"/>
    </source>
</evidence>
<sequence>MLLVVPLFLAFLGFITPGASSSIDQSERDTLFSVMYSMSSDKDWRAYSPDPCDEGSSWPGLECKPGPDDHLHVTKLVFGTPPNPTCSRSSSFPAEIFQLPFLQSVHFLNCFKWKKTALSFPPHSQNFALQQLSLRANPALFGTIPPQVSSLRSLQVLTLSQNRLYGKIPESISSLTSMIHLDLSYNSLTGRIPAQMGSLSSLVHLDLSYNSLFGTIPPSIGQMGMLQKLDLSSNSLIGSIPQSIESLKWLTFLALSNNRLSGYPHPASGLTNLQSLQYLIMESNPIYAPLPPELGTLPKLQELRLANSSYSGAIPESFSGLKNLTTLSLENNRLSGAIPPGLGRLGSIYHLNLSRNMLDGVVPFSSVFIMRLGRNLDLSGNPKLCLSESDSFKGVEDISVPICASATSSSSSSPLMQRQPLQSSLSSSSSLESGVPYWQFSSMTFIVLHHFLRLL</sequence>
<accession>A0A835UEB9</accession>
<dbReference type="GO" id="GO:0051707">
    <property type="term" value="P:response to other organism"/>
    <property type="evidence" value="ECO:0007669"/>
    <property type="project" value="UniProtKB-ARBA"/>
</dbReference>
<evidence type="ECO:0000256" key="5">
    <source>
        <dbReference type="ARBA" id="ARBA00022737"/>
    </source>
</evidence>
<dbReference type="Gene3D" id="3.80.10.10">
    <property type="entry name" value="Ribonuclease Inhibitor"/>
    <property type="match status" value="2"/>
</dbReference>
<dbReference type="OrthoDB" id="676979at2759"/>
<proteinExistence type="predicted"/>
<evidence type="ECO:0000313" key="11">
    <source>
        <dbReference type="Proteomes" id="UP000636800"/>
    </source>
</evidence>
<keyword evidence="7" id="KW-0325">Glycoprotein</keyword>
<dbReference type="FunFam" id="3.80.10.10:FF:000041">
    <property type="entry name" value="LRR receptor-like serine/threonine-protein kinase ERECTA"/>
    <property type="match status" value="2"/>
</dbReference>
<dbReference type="InterPro" id="IPR003591">
    <property type="entry name" value="Leu-rich_rpt_typical-subtyp"/>
</dbReference>
<comment type="caution">
    <text evidence="10">The sequence shown here is derived from an EMBL/GenBank/DDBJ whole genome shotgun (WGS) entry which is preliminary data.</text>
</comment>
<keyword evidence="11" id="KW-1185">Reference proteome</keyword>
<dbReference type="Proteomes" id="UP000636800">
    <property type="component" value="Chromosome 13"/>
</dbReference>
<evidence type="ECO:0000256" key="7">
    <source>
        <dbReference type="ARBA" id="ARBA00023180"/>
    </source>
</evidence>
<dbReference type="Pfam" id="PF00560">
    <property type="entry name" value="LRR_1"/>
    <property type="match status" value="1"/>
</dbReference>
<dbReference type="InterPro" id="IPR032675">
    <property type="entry name" value="LRR_dom_sf"/>
</dbReference>
<dbReference type="SMART" id="SM00369">
    <property type="entry name" value="LRR_TYP"/>
    <property type="match status" value="5"/>
</dbReference>
<feature type="chain" id="PRO_5036240363" evidence="8">
    <location>
        <begin position="22"/>
        <end position="455"/>
    </location>
</feature>
<dbReference type="InterPro" id="IPR050994">
    <property type="entry name" value="At_inactive_RLKs"/>
</dbReference>
<dbReference type="SUPFAM" id="SSF52058">
    <property type="entry name" value="L domain-like"/>
    <property type="match status" value="1"/>
</dbReference>
<comment type="subcellular location">
    <subcellularLocation>
        <location evidence="1">Cell membrane</location>
    </subcellularLocation>
</comment>
<evidence type="ECO:0000313" key="9">
    <source>
        <dbReference type="EMBL" id="KAG0455153.1"/>
    </source>
</evidence>
<evidence type="ECO:0000256" key="1">
    <source>
        <dbReference type="ARBA" id="ARBA00004236"/>
    </source>
</evidence>
<evidence type="ECO:0000256" key="4">
    <source>
        <dbReference type="ARBA" id="ARBA00022729"/>
    </source>
</evidence>
<feature type="signal peptide" evidence="8">
    <location>
        <begin position="1"/>
        <end position="21"/>
    </location>
</feature>
<keyword evidence="2" id="KW-1003">Cell membrane</keyword>
<dbReference type="EMBL" id="JADCNL010000013">
    <property type="protein sequence ID" value="KAG0455153.1"/>
    <property type="molecule type" value="Genomic_DNA"/>
</dbReference>
<evidence type="ECO:0000256" key="8">
    <source>
        <dbReference type="SAM" id="SignalP"/>
    </source>
</evidence>
<organism evidence="10 12">
    <name type="scientific">Vanilla planifolia</name>
    <name type="common">Vanilla</name>
    <dbReference type="NCBI Taxonomy" id="51239"/>
    <lineage>
        <taxon>Eukaryota</taxon>
        <taxon>Viridiplantae</taxon>
        <taxon>Streptophyta</taxon>
        <taxon>Embryophyta</taxon>
        <taxon>Tracheophyta</taxon>
        <taxon>Spermatophyta</taxon>
        <taxon>Magnoliopsida</taxon>
        <taxon>Liliopsida</taxon>
        <taxon>Asparagales</taxon>
        <taxon>Orchidaceae</taxon>
        <taxon>Vanilloideae</taxon>
        <taxon>Vanilleae</taxon>
        <taxon>Vanilla</taxon>
    </lineage>
</organism>
<dbReference type="FunFam" id="3.80.10.10:FF:000269">
    <property type="entry name" value="Piriformospora indica-insensitive protein 2"/>
    <property type="match status" value="1"/>
</dbReference>
<keyword evidence="4 8" id="KW-0732">Signal</keyword>